<keyword evidence="3" id="KW-1185">Reference proteome</keyword>
<feature type="compositionally biased region" description="Low complexity" evidence="1">
    <location>
        <begin position="340"/>
        <end position="354"/>
    </location>
</feature>
<name>A0ABR3Q0X1_9TREE</name>
<feature type="compositionally biased region" description="Low complexity" evidence="1">
    <location>
        <begin position="136"/>
        <end position="156"/>
    </location>
</feature>
<dbReference type="EMBL" id="JBBXJM010000004">
    <property type="protein sequence ID" value="KAL1408364.1"/>
    <property type="molecule type" value="Genomic_DNA"/>
</dbReference>
<gene>
    <name evidence="2" type="ORF">Q8F55_005174</name>
</gene>
<feature type="compositionally biased region" description="Low complexity" evidence="1">
    <location>
        <begin position="21"/>
        <end position="78"/>
    </location>
</feature>
<feature type="region of interest" description="Disordered" evidence="1">
    <location>
        <begin position="1"/>
        <end position="86"/>
    </location>
</feature>
<accession>A0ABR3Q0X1</accession>
<sequence length="365" mass="36496">MPPITSPRRSAFPHGAPPHAHPAASRPIPGSGGPSSSSAASSPQRAAAHASLAAVAAAAASVSSSPSTGTSPNGLSTSPHPPYMVALAGWPEPVFVAEARDMWEKRKSRPGSPTGRMAPFGAMEVRDGLALPPPLAALDPSSGPYRGAMSRSQSSASEHRSRGGSPGAAPSPGRHAASPAFPTSSARDRSPETPPAEGEPLGPPPVPGARPRRLVGGFTDPRYGLNAAAVGRSANRAALRVAPAWHSASSTHAPPYAGTHGPVGAGRGGAGAGGRRTPGTMSPPAVPGHATSALRTQRAGAAAHRANPEVWPPPAAPAPHMATAVYPRDPDSPFVWQGLSAPASASASGAPSPANGDDEMDVDER</sequence>
<organism evidence="2 3">
    <name type="scientific">Vanrija albida</name>
    <dbReference type="NCBI Taxonomy" id="181172"/>
    <lineage>
        <taxon>Eukaryota</taxon>
        <taxon>Fungi</taxon>
        <taxon>Dikarya</taxon>
        <taxon>Basidiomycota</taxon>
        <taxon>Agaricomycotina</taxon>
        <taxon>Tremellomycetes</taxon>
        <taxon>Trichosporonales</taxon>
        <taxon>Trichosporonaceae</taxon>
        <taxon>Vanrija</taxon>
    </lineage>
</organism>
<dbReference type="Proteomes" id="UP001565368">
    <property type="component" value="Unassembled WGS sequence"/>
</dbReference>
<feature type="compositionally biased region" description="Acidic residues" evidence="1">
    <location>
        <begin position="356"/>
        <end position="365"/>
    </location>
</feature>
<evidence type="ECO:0000313" key="2">
    <source>
        <dbReference type="EMBL" id="KAL1408364.1"/>
    </source>
</evidence>
<reference evidence="2 3" key="1">
    <citation type="submission" date="2023-08" db="EMBL/GenBank/DDBJ databases">
        <title>Annotated Genome Sequence of Vanrija albida AlHP1.</title>
        <authorList>
            <person name="Herzog R."/>
        </authorList>
    </citation>
    <scope>NUCLEOTIDE SEQUENCE [LARGE SCALE GENOMIC DNA]</scope>
    <source>
        <strain evidence="2 3">AlHP1</strain>
    </source>
</reference>
<proteinExistence type="predicted"/>
<feature type="region of interest" description="Disordered" evidence="1">
    <location>
        <begin position="103"/>
        <end position="220"/>
    </location>
</feature>
<protein>
    <submittedName>
        <fullName evidence="2">Uncharacterized protein</fullName>
    </submittedName>
</protein>
<comment type="caution">
    <text evidence="2">The sequence shown here is derived from an EMBL/GenBank/DDBJ whole genome shotgun (WGS) entry which is preliminary data.</text>
</comment>
<dbReference type="GeneID" id="95986217"/>
<dbReference type="RefSeq" id="XP_069208308.1">
    <property type="nucleotide sequence ID" value="XM_069353666.1"/>
</dbReference>
<evidence type="ECO:0000313" key="3">
    <source>
        <dbReference type="Proteomes" id="UP001565368"/>
    </source>
</evidence>
<evidence type="ECO:0000256" key="1">
    <source>
        <dbReference type="SAM" id="MobiDB-lite"/>
    </source>
</evidence>
<feature type="compositionally biased region" description="Low complexity" evidence="1">
    <location>
        <begin position="167"/>
        <end position="180"/>
    </location>
</feature>
<feature type="compositionally biased region" description="Gly residues" evidence="1">
    <location>
        <begin position="261"/>
        <end position="276"/>
    </location>
</feature>
<feature type="region of interest" description="Disordered" evidence="1">
    <location>
        <begin position="247"/>
        <end position="365"/>
    </location>
</feature>